<evidence type="ECO:0000256" key="8">
    <source>
        <dbReference type="ARBA" id="ARBA00022989"/>
    </source>
</evidence>
<feature type="region of interest" description="Disordered" evidence="10">
    <location>
        <begin position="526"/>
        <end position="545"/>
    </location>
</feature>
<dbReference type="InterPro" id="IPR007795">
    <property type="entry name" value="T7SS_EccB"/>
</dbReference>
<evidence type="ECO:0000256" key="1">
    <source>
        <dbReference type="ARBA" id="ARBA00004162"/>
    </source>
</evidence>
<dbReference type="PANTHER" id="PTHR40765">
    <property type="entry name" value="ESX-2 SECRETION SYSTEM ATPASE ECCB2"/>
    <property type="match status" value="1"/>
</dbReference>
<proteinExistence type="inferred from homology"/>
<evidence type="ECO:0000256" key="10">
    <source>
        <dbReference type="SAM" id="MobiDB-lite"/>
    </source>
</evidence>
<keyword evidence="13" id="KW-1185">Reference proteome</keyword>
<name>A0ABW0EIZ1_9PSEU</name>
<keyword evidence="9 11" id="KW-0472">Membrane</keyword>
<evidence type="ECO:0000256" key="6">
    <source>
        <dbReference type="ARBA" id="ARBA00022801"/>
    </source>
</evidence>
<keyword evidence="6" id="KW-0378">Hydrolase</keyword>
<dbReference type="InterPro" id="IPR044857">
    <property type="entry name" value="T7SS_EccB_R1"/>
</dbReference>
<dbReference type="Gene3D" id="3.30.2390.20">
    <property type="entry name" value="Type VII secretion system EccB, repeat 1 domain"/>
    <property type="match status" value="1"/>
</dbReference>
<evidence type="ECO:0000256" key="3">
    <source>
        <dbReference type="ARBA" id="ARBA00022475"/>
    </source>
</evidence>
<evidence type="ECO:0000256" key="2">
    <source>
        <dbReference type="ARBA" id="ARBA00008149"/>
    </source>
</evidence>
<dbReference type="EMBL" id="JBHSKF010000001">
    <property type="protein sequence ID" value="MFC5286095.1"/>
    <property type="molecule type" value="Genomic_DNA"/>
</dbReference>
<evidence type="ECO:0000256" key="4">
    <source>
        <dbReference type="ARBA" id="ARBA00022692"/>
    </source>
</evidence>
<keyword evidence="7" id="KW-0067">ATP-binding</keyword>
<evidence type="ECO:0000313" key="12">
    <source>
        <dbReference type="EMBL" id="MFC5286095.1"/>
    </source>
</evidence>
<keyword evidence="3" id="KW-1003">Cell membrane</keyword>
<sequence length="545" mass="57462">MPSTPTTKSQVQAYRFVLRRMQSALVRKDAVMLHDPMRTHTRATIVGICLGAVGMIGFLIWGLLSPAPKPPDKDGIVIGQPSGAVYVLLNSSPKGKVLIPTFNLASARLLLLARSNPEAQGVGSQTEGEGDMFGGAPAAPDSPTAPKFIPDAKLEGIARDRLTGIQDAPQLLPEKPEQRVSNNWTVCDQYQLDPSLVDEASEDEIRTTVIGGVADLGAELETNAALLVKAPTGKHYLVYRTPENANVRNTNTVRAEVDITKQAVVDALNLDLADVRQITVGLLNAIPEAAALSSPAIPGRGGASSVDIQGMSVGEVFEVERAGQFVYYVVLKDGVQQIKKTTADLIRFAGGGQAEIGKVSPDELPGQIVRDVIDEKDFPSVVPEVLTPSSTPTVCLGWALVGEAPNAVGQTKVFVGKSLPVPNNASGQPAVVDISTANADGDRIDHFYMPPGKAAIVRGSNSPADFAVGPIYVISDRGVKYGIPDLQTAKALNLPEQSPAPDAIVRLLPSGASLNARDVLQTYDTVPVEDGQFTEQPQAEGEGGG</sequence>
<dbReference type="NCBIfam" id="TIGR03919">
    <property type="entry name" value="T7SS_EccB"/>
    <property type="match status" value="1"/>
</dbReference>
<evidence type="ECO:0000313" key="13">
    <source>
        <dbReference type="Proteomes" id="UP001596157"/>
    </source>
</evidence>
<reference evidence="13" key="1">
    <citation type="journal article" date="2019" name="Int. J. Syst. Evol. Microbiol.">
        <title>The Global Catalogue of Microorganisms (GCM) 10K type strain sequencing project: providing services to taxonomists for standard genome sequencing and annotation.</title>
        <authorList>
            <consortium name="The Broad Institute Genomics Platform"/>
            <consortium name="The Broad Institute Genome Sequencing Center for Infectious Disease"/>
            <person name="Wu L."/>
            <person name="Ma J."/>
        </authorList>
    </citation>
    <scope>NUCLEOTIDE SEQUENCE [LARGE SCALE GENOMIC DNA]</scope>
    <source>
        <strain evidence="13">CCUG 59778</strain>
    </source>
</reference>
<dbReference type="Gene3D" id="2.40.50.910">
    <property type="entry name" value="Type VII secretion system EccB, repeat 3 domain"/>
    <property type="match status" value="1"/>
</dbReference>
<dbReference type="RefSeq" id="WP_378243621.1">
    <property type="nucleotide sequence ID" value="NZ_JBHSKF010000001.1"/>
</dbReference>
<evidence type="ECO:0000256" key="9">
    <source>
        <dbReference type="ARBA" id="ARBA00023136"/>
    </source>
</evidence>
<dbReference type="Proteomes" id="UP001596157">
    <property type="component" value="Unassembled WGS sequence"/>
</dbReference>
<keyword evidence="4 11" id="KW-0812">Transmembrane</keyword>
<evidence type="ECO:0000256" key="5">
    <source>
        <dbReference type="ARBA" id="ARBA00022741"/>
    </source>
</evidence>
<keyword evidence="5" id="KW-0547">Nucleotide-binding</keyword>
<comment type="subcellular location">
    <subcellularLocation>
        <location evidence="1">Cell membrane</location>
        <topology evidence="1">Single-pass membrane protein</topology>
    </subcellularLocation>
</comment>
<protein>
    <submittedName>
        <fullName evidence="12">Type VII secretion protein EccB</fullName>
    </submittedName>
</protein>
<comment type="similarity">
    <text evidence="2">Belongs to the EccB family.</text>
</comment>
<organism evidence="12 13">
    <name type="scientific">Actinokineospora guangxiensis</name>
    <dbReference type="NCBI Taxonomy" id="1490288"/>
    <lineage>
        <taxon>Bacteria</taxon>
        <taxon>Bacillati</taxon>
        <taxon>Actinomycetota</taxon>
        <taxon>Actinomycetes</taxon>
        <taxon>Pseudonocardiales</taxon>
        <taxon>Pseudonocardiaceae</taxon>
        <taxon>Actinokineospora</taxon>
    </lineage>
</organism>
<comment type="caution">
    <text evidence="12">The sequence shown here is derived from an EMBL/GenBank/DDBJ whole genome shotgun (WGS) entry which is preliminary data.</text>
</comment>
<evidence type="ECO:0000256" key="11">
    <source>
        <dbReference type="SAM" id="Phobius"/>
    </source>
</evidence>
<feature type="transmembrane region" description="Helical" evidence="11">
    <location>
        <begin position="43"/>
        <end position="64"/>
    </location>
</feature>
<gene>
    <name evidence="12" type="primary">eccB</name>
    <name evidence="12" type="ORF">ACFPM7_03455</name>
</gene>
<keyword evidence="8 11" id="KW-1133">Transmembrane helix</keyword>
<evidence type="ECO:0000256" key="7">
    <source>
        <dbReference type="ARBA" id="ARBA00022840"/>
    </source>
</evidence>
<accession>A0ABW0EIZ1</accession>
<dbReference type="PANTHER" id="PTHR40765:SF2">
    <property type="entry name" value="ESX-2 SECRETION SYSTEM ATPASE ECCB2"/>
    <property type="match status" value="1"/>
</dbReference>
<dbReference type="Pfam" id="PF05108">
    <property type="entry name" value="T7SS_ESX1_EccB"/>
    <property type="match status" value="1"/>
</dbReference>
<dbReference type="InterPro" id="IPR042485">
    <property type="entry name" value="T7SS_EccB_R3"/>
</dbReference>